<dbReference type="Proteomes" id="UP000095455">
    <property type="component" value="Unassembled WGS sequence"/>
</dbReference>
<gene>
    <name evidence="3" type="ORF">ERS852380_00032</name>
    <name evidence="2" type="ORF">ERS852429_01542</name>
    <name evidence="4" type="ORF">ERS852560_01965</name>
</gene>
<proteinExistence type="predicted"/>
<feature type="transmembrane region" description="Helical" evidence="1">
    <location>
        <begin position="6"/>
        <end position="23"/>
    </location>
</feature>
<keyword evidence="1" id="KW-1133">Transmembrane helix</keyword>
<dbReference type="Proteomes" id="UP000095332">
    <property type="component" value="Unassembled WGS sequence"/>
</dbReference>
<sequence length="34" mass="4024">MLLAVFFTVISIMAAGFLIFLYTPRGKRWLRDEF</sequence>
<dbReference type="EMBL" id="CYXP01000002">
    <property type="protein sequence ID" value="CUN00542.1"/>
    <property type="molecule type" value="Genomic_DNA"/>
</dbReference>
<organism evidence="4 5">
    <name type="scientific">Parabacteroides distasonis</name>
    <dbReference type="NCBI Taxonomy" id="823"/>
    <lineage>
        <taxon>Bacteria</taxon>
        <taxon>Pseudomonadati</taxon>
        <taxon>Bacteroidota</taxon>
        <taxon>Bacteroidia</taxon>
        <taxon>Bacteroidales</taxon>
        <taxon>Tannerellaceae</taxon>
        <taxon>Parabacteroides</taxon>
    </lineage>
</organism>
<keyword evidence="1" id="KW-0812">Transmembrane</keyword>
<dbReference type="EMBL" id="CYYK01000001">
    <property type="protein sequence ID" value="CUN34018.1"/>
    <property type="molecule type" value="Genomic_DNA"/>
</dbReference>
<reference evidence="5 6" key="1">
    <citation type="submission" date="2015-09" db="EMBL/GenBank/DDBJ databases">
        <authorList>
            <consortium name="Pathogen Informatics"/>
        </authorList>
    </citation>
    <scope>NUCLEOTIDE SEQUENCE [LARGE SCALE GENOMIC DNA]</scope>
    <source>
        <strain evidence="3 6">2789STDY5608822</strain>
        <strain evidence="2 7">2789STDY5608872</strain>
        <strain evidence="4 5">2789STDY5834948</strain>
    </source>
</reference>
<accession>A0A173W762</accession>
<dbReference type="Proteomes" id="UP000095591">
    <property type="component" value="Unassembled WGS sequence"/>
</dbReference>
<dbReference type="EMBL" id="CZBM01000007">
    <property type="protein sequence ID" value="CUQ27733.1"/>
    <property type="molecule type" value="Genomic_DNA"/>
</dbReference>
<evidence type="ECO:0000313" key="5">
    <source>
        <dbReference type="Proteomes" id="UP000095332"/>
    </source>
</evidence>
<protein>
    <submittedName>
        <fullName evidence="4">Uncharacterized protein</fullName>
    </submittedName>
</protein>
<evidence type="ECO:0000256" key="1">
    <source>
        <dbReference type="SAM" id="Phobius"/>
    </source>
</evidence>
<keyword evidence="1" id="KW-0472">Membrane</keyword>
<evidence type="ECO:0000313" key="6">
    <source>
        <dbReference type="Proteomes" id="UP000095455"/>
    </source>
</evidence>
<evidence type="ECO:0000313" key="7">
    <source>
        <dbReference type="Proteomes" id="UP000095591"/>
    </source>
</evidence>
<dbReference type="AlphaFoldDB" id="A0A173W762"/>
<name>A0A173W762_PARDI</name>
<evidence type="ECO:0000313" key="3">
    <source>
        <dbReference type="EMBL" id="CUN34018.1"/>
    </source>
</evidence>
<evidence type="ECO:0000313" key="4">
    <source>
        <dbReference type="EMBL" id="CUQ27733.1"/>
    </source>
</evidence>
<evidence type="ECO:0000313" key="2">
    <source>
        <dbReference type="EMBL" id="CUN00542.1"/>
    </source>
</evidence>